<name>A0A9J9HGF0_RHIWR</name>
<dbReference type="AlphaFoldDB" id="A0A9J9HGF0"/>
<dbReference type="PROSITE" id="PS51740">
    <property type="entry name" value="SPOVT_ABRB"/>
    <property type="match status" value="1"/>
</dbReference>
<sequence length="74" mass="8089">MDVSKLTAKNQVTIPADVRQQLGVKSGDHVAFEVEDGKVIVRKARAIDWAWTAAAGSTLSEWSSDADEEAFRDL</sequence>
<dbReference type="InterPro" id="IPR037914">
    <property type="entry name" value="SpoVT-AbrB_sf"/>
</dbReference>
<dbReference type="InterPro" id="IPR007159">
    <property type="entry name" value="SpoVT-AbrB_dom"/>
</dbReference>
<dbReference type="Gene3D" id="2.10.260.10">
    <property type="match status" value="1"/>
</dbReference>
<dbReference type="EMBL" id="CP000699">
    <property type="protein sequence ID" value="ABQ71219.1"/>
    <property type="molecule type" value="Genomic_DNA"/>
</dbReference>
<proteinExistence type="predicted"/>
<accession>A0A9J9HGF0</accession>
<dbReference type="SUPFAM" id="SSF89447">
    <property type="entry name" value="AbrB/MazE/MraZ-like"/>
    <property type="match status" value="1"/>
</dbReference>
<dbReference type="KEGG" id="swi:Swit_4882"/>
<keyword evidence="4" id="KW-1185">Reference proteome</keyword>
<dbReference type="Pfam" id="PF04014">
    <property type="entry name" value="MazE_antitoxin"/>
    <property type="match status" value="1"/>
</dbReference>
<evidence type="ECO:0000313" key="3">
    <source>
        <dbReference type="EMBL" id="ABQ71219.1"/>
    </source>
</evidence>
<evidence type="ECO:0000313" key="4">
    <source>
        <dbReference type="Proteomes" id="UP000001989"/>
    </source>
</evidence>
<dbReference type="GO" id="GO:0003677">
    <property type="term" value="F:DNA binding"/>
    <property type="evidence" value="ECO:0007669"/>
    <property type="project" value="UniProtKB-UniRule"/>
</dbReference>
<evidence type="ECO:0000259" key="2">
    <source>
        <dbReference type="PROSITE" id="PS51740"/>
    </source>
</evidence>
<reference evidence="3 4" key="1">
    <citation type="journal article" date="2010" name="J. Bacteriol.">
        <title>Genome sequence of the dioxin-mineralizing bacterium Sphingomonas wittichii RW1.</title>
        <authorList>
            <person name="Miller T.R."/>
            <person name="Delcher A.L."/>
            <person name="Salzberg S.L."/>
            <person name="Saunders E."/>
            <person name="Detter J.C."/>
            <person name="Halden R.U."/>
        </authorList>
    </citation>
    <scope>NUCLEOTIDE SEQUENCE [LARGE SCALE GENOMIC DNA]</scope>
    <source>
        <strain evidence="4">DSM 6014 / CCUG 31198 / JCM 15750 / NBRC 105917 / EY 4224 / RW1</strain>
    </source>
</reference>
<dbReference type="Proteomes" id="UP000001989">
    <property type="component" value="Chromosome"/>
</dbReference>
<organism evidence="3 4">
    <name type="scientific">Rhizorhabdus wittichii (strain DSM 6014 / CCUG 31198 / JCM 15750 / NBRC 105917 / EY 4224 / RW1)</name>
    <name type="common">Sphingomonas wittichii</name>
    <dbReference type="NCBI Taxonomy" id="392499"/>
    <lineage>
        <taxon>Bacteria</taxon>
        <taxon>Pseudomonadati</taxon>
        <taxon>Pseudomonadota</taxon>
        <taxon>Alphaproteobacteria</taxon>
        <taxon>Sphingomonadales</taxon>
        <taxon>Sphingomonadaceae</taxon>
        <taxon>Rhizorhabdus</taxon>
    </lineage>
</organism>
<keyword evidence="1" id="KW-0238">DNA-binding</keyword>
<evidence type="ECO:0000256" key="1">
    <source>
        <dbReference type="PROSITE-ProRule" id="PRU01076"/>
    </source>
</evidence>
<dbReference type="SMART" id="SM00966">
    <property type="entry name" value="SpoVT_AbrB"/>
    <property type="match status" value="1"/>
</dbReference>
<feature type="domain" description="SpoVT-AbrB" evidence="2">
    <location>
        <begin position="1"/>
        <end position="46"/>
    </location>
</feature>
<dbReference type="OrthoDB" id="9809003at2"/>
<protein>
    <submittedName>
        <fullName evidence="3">Transcriptional regulator, AbrB family</fullName>
    </submittedName>
</protein>
<gene>
    <name evidence="3" type="ordered locus">Swit_4882</name>
</gene>
<dbReference type="NCBIfam" id="TIGR01439">
    <property type="entry name" value="lp_hng_hel_AbrB"/>
    <property type="match status" value="1"/>
</dbReference>